<name>A0ABQ9GJP6_9NEOP</name>
<evidence type="ECO:0000313" key="3">
    <source>
        <dbReference type="Proteomes" id="UP001159363"/>
    </source>
</evidence>
<gene>
    <name evidence="2" type="ORF">PR048_025844</name>
</gene>
<feature type="compositionally biased region" description="Basic and acidic residues" evidence="1">
    <location>
        <begin position="198"/>
        <end position="207"/>
    </location>
</feature>
<keyword evidence="3" id="KW-1185">Reference proteome</keyword>
<dbReference type="Proteomes" id="UP001159363">
    <property type="component" value="Chromosome 10"/>
</dbReference>
<proteinExistence type="predicted"/>
<feature type="region of interest" description="Disordered" evidence="1">
    <location>
        <begin position="197"/>
        <end position="224"/>
    </location>
</feature>
<accession>A0ABQ9GJP6</accession>
<sequence length="318" mass="35513">MGAVLSSRLFLVKDRLQSRRHKTLDTKRRHKNTVAMCKEHQKMWVQQTSGHSWIIITNYKQTPPVVHNGNQSQCSTSTHTRGGACEEWTALRGRTSGHSAIVKVRGQLPELMRRRSTSGRRGHHKLNHSRVTGAAVAERLACSPPTEAKRVQSPTGSLPDFRKWESLVGGFSRGSPISLPLTFRRCSILTSAGMQGWGKREVPEKTRRPAASSGTISTSENPGVILPGIEPDSPWSEEFYFKDFENCAGTRILLASHQSEQSSILGRVTPGFSYVVIVPDEAAGRRVFSRFSRFPRPCILALPHAHFNHPHRLSRPRC</sequence>
<organism evidence="2 3">
    <name type="scientific">Dryococelus australis</name>
    <dbReference type="NCBI Taxonomy" id="614101"/>
    <lineage>
        <taxon>Eukaryota</taxon>
        <taxon>Metazoa</taxon>
        <taxon>Ecdysozoa</taxon>
        <taxon>Arthropoda</taxon>
        <taxon>Hexapoda</taxon>
        <taxon>Insecta</taxon>
        <taxon>Pterygota</taxon>
        <taxon>Neoptera</taxon>
        <taxon>Polyneoptera</taxon>
        <taxon>Phasmatodea</taxon>
        <taxon>Verophasmatodea</taxon>
        <taxon>Anareolatae</taxon>
        <taxon>Phasmatidae</taxon>
        <taxon>Eurycanthinae</taxon>
        <taxon>Dryococelus</taxon>
    </lineage>
</organism>
<evidence type="ECO:0000313" key="2">
    <source>
        <dbReference type="EMBL" id="KAJ8872242.1"/>
    </source>
</evidence>
<evidence type="ECO:0000256" key="1">
    <source>
        <dbReference type="SAM" id="MobiDB-lite"/>
    </source>
</evidence>
<feature type="compositionally biased region" description="Polar residues" evidence="1">
    <location>
        <begin position="212"/>
        <end position="221"/>
    </location>
</feature>
<protein>
    <submittedName>
        <fullName evidence="2">Uncharacterized protein</fullName>
    </submittedName>
</protein>
<reference evidence="2 3" key="1">
    <citation type="submission" date="2023-02" db="EMBL/GenBank/DDBJ databases">
        <title>LHISI_Scaffold_Assembly.</title>
        <authorList>
            <person name="Stuart O.P."/>
            <person name="Cleave R."/>
            <person name="Magrath M.J.L."/>
            <person name="Mikheyev A.S."/>
        </authorList>
    </citation>
    <scope>NUCLEOTIDE SEQUENCE [LARGE SCALE GENOMIC DNA]</scope>
    <source>
        <strain evidence="2">Daus_M_001</strain>
        <tissue evidence="2">Leg muscle</tissue>
    </source>
</reference>
<comment type="caution">
    <text evidence="2">The sequence shown here is derived from an EMBL/GenBank/DDBJ whole genome shotgun (WGS) entry which is preliminary data.</text>
</comment>
<dbReference type="EMBL" id="JARBHB010000011">
    <property type="protein sequence ID" value="KAJ8872242.1"/>
    <property type="molecule type" value="Genomic_DNA"/>
</dbReference>